<dbReference type="InterPro" id="IPR035896">
    <property type="entry name" value="AN1-like_Znf"/>
</dbReference>
<evidence type="ECO:0000259" key="5">
    <source>
        <dbReference type="PROSITE" id="PS51039"/>
    </source>
</evidence>
<keyword evidence="3" id="KW-0862">Zinc</keyword>
<dbReference type="Proteomes" id="UP001295684">
    <property type="component" value="Unassembled WGS sequence"/>
</dbReference>
<dbReference type="PROSITE" id="PS00028">
    <property type="entry name" value="ZINC_FINGER_C2H2_1"/>
    <property type="match status" value="1"/>
</dbReference>
<dbReference type="AlphaFoldDB" id="A0AAD1XWH4"/>
<dbReference type="SUPFAM" id="SSF118310">
    <property type="entry name" value="AN1-like Zinc finger"/>
    <property type="match status" value="1"/>
</dbReference>
<evidence type="ECO:0000313" key="7">
    <source>
        <dbReference type="Proteomes" id="UP001295684"/>
    </source>
</evidence>
<dbReference type="PROSITE" id="PS51039">
    <property type="entry name" value="ZF_AN1"/>
    <property type="match status" value="1"/>
</dbReference>
<dbReference type="GO" id="GO:0008270">
    <property type="term" value="F:zinc ion binding"/>
    <property type="evidence" value="ECO:0007669"/>
    <property type="project" value="UniProtKB-KW"/>
</dbReference>
<sequence length="181" mass="20698">MHKFCKDHRRYEDHECTAPRDDGKVKTQVLSIAEINRRKDKCQGCRKKLTALNKTICEHCSLPVCLKHRFQSDHNCVGKKASRKKSKILQRNSGIQRSLEAHKEESKTQEVDSEFLPNGKCPTCGEEFADFVKLINHCEEHLLQEVSVHAACEEEESCPICQNKYPVSELVSHCEIVHALA</sequence>
<keyword evidence="7" id="KW-1185">Reference proteome</keyword>
<evidence type="ECO:0000256" key="1">
    <source>
        <dbReference type="ARBA" id="ARBA00022723"/>
    </source>
</evidence>
<keyword evidence="2 4" id="KW-0863">Zinc-finger</keyword>
<feature type="domain" description="AN1-type" evidence="5">
    <location>
        <begin position="36"/>
        <end position="84"/>
    </location>
</feature>
<evidence type="ECO:0000256" key="2">
    <source>
        <dbReference type="ARBA" id="ARBA00022771"/>
    </source>
</evidence>
<protein>
    <recommendedName>
        <fullName evidence="5">AN1-type domain-containing protein</fullName>
    </recommendedName>
</protein>
<comment type="caution">
    <text evidence="6">The sequence shown here is derived from an EMBL/GenBank/DDBJ whole genome shotgun (WGS) entry which is preliminary data.</text>
</comment>
<dbReference type="InterPro" id="IPR013087">
    <property type="entry name" value="Znf_C2H2_type"/>
</dbReference>
<dbReference type="EMBL" id="CAMPGE010022085">
    <property type="protein sequence ID" value="CAI2380159.1"/>
    <property type="molecule type" value="Genomic_DNA"/>
</dbReference>
<dbReference type="SMART" id="SM00355">
    <property type="entry name" value="ZnF_C2H2"/>
    <property type="match status" value="2"/>
</dbReference>
<accession>A0AAD1XWH4</accession>
<organism evidence="6 7">
    <name type="scientific">Euplotes crassus</name>
    <dbReference type="NCBI Taxonomy" id="5936"/>
    <lineage>
        <taxon>Eukaryota</taxon>
        <taxon>Sar</taxon>
        <taxon>Alveolata</taxon>
        <taxon>Ciliophora</taxon>
        <taxon>Intramacronucleata</taxon>
        <taxon>Spirotrichea</taxon>
        <taxon>Hypotrichia</taxon>
        <taxon>Euplotida</taxon>
        <taxon>Euplotidae</taxon>
        <taxon>Moneuplotes</taxon>
    </lineage>
</organism>
<dbReference type="InterPro" id="IPR000058">
    <property type="entry name" value="Znf_AN1"/>
</dbReference>
<dbReference type="Gene3D" id="4.10.1110.10">
    <property type="entry name" value="AN1-like Zinc finger"/>
    <property type="match status" value="1"/>
</dbReference>
<evidence type="ECO:0000256" key="3">
    <source>
        <dbReference type="ARBA" id="ARBA00022833"/>
    </source>
</evidence>
<keyword evidence="1" id="KW-0479">Metal-binding</keyword>
<evidence type="ECO:0000313" key="6">
    <source>
        <dbReference type="EMBL" id="CAI2380159.1"/>
    </source>
</evidence>
<proteinExistence type="predicted"/>
<gene>
    <name evidence="6" type="ORF">ECRASSUSDP1_LOCUS21588</name>
</gene>
<name>A0AAD1XWH4_EUPCR</name>
<dbReference type="Pfam" id="PF01428">
    <property type="entry name" value="zf-AN1"/>
    <property type="match status" value="1"/>
</dbReference>
<evidence type="ECO:0000256" key="4">
    <source>
        <dbReference type="PROSITE-ProRule" id="PRU00449"/>
    </source>
</evidence>
<reference evidence="6" key="1">
    <citation type="submission" date="2023-07" db="EMBL/GenBank/DDBJ databases">
        <authorList>
            <consortium name="AG Swart"/>
            <person name="Singh M."/>
            <person name="Singh A."/>
            <person name="Seah K."/>
            <person name="Emmerich C."/>
        </authorList>
    </citation>
    <scope>NUCLEOTIDE SEQUENCE</scope>
    <source>
        <strain evidence="6">DP1</strain>
    </source>
</reference>